<dbReference type="CDD" id="cd16430">
    <property type="entry name" value="TraB"/>
    <property type="match status" value="1"/>
</dbReference>
<feature type="region of interest" description="Disordered" evidence="1">
    <location>
        <begin position="173"/>
        <end position="204"/>
    </location>
</feature>
<feature type="transmembrane region" description="Helical" evidence="2">
    <location>
        <begin position="16"/>
        <end position="35"/>
    </location>
</feature>
<dbReference type="InterPro" id="IPR005498">
    <property type="entry name" value="T4SS_VirB10/TraB/TrbI"/>
</dbReference>
<dbReference type="AlphaFoldDB" id="A0A221KL75"/>
<evidence type="ECO:0000256" key="2">
    <source>
        <dbReference type="SAM" id="Phobius"/>
    </source>
</evidence>
<name>A0A221KL75_KLEPN</name>
<sequence length="438" mass="47294">MIKQFWTGLDPNKKRWVAISGGVFVLFTVVTIFSGESKQEEKRGRQETIKHVLTDKNTREIGIDSLSADVKMVSRENSDLKKELERVKRELGETKETAGKSSDVGREISRLRQDLESLTQKNIELAKKVDSGASGGKKASPSGDTRSDVNGTPGGDAQFVEKKLDYKDPASFFREAPLPDSKGGAPATGKGDGRDATKPGIQIVSYSQKTPEVDVKEGKDDESLYLPSGSIMTGVLINGMDAPTSQGARRDPFPSTLRIQKEAILPNRFRADVRECFLIVSGYGDLSSERAYLRGETFSCVREDGGVIEARLDSYAVGEDGKAGVRGRVVSKQGQIIAKSLMAGFLGGVSEAFDVNPVPVVNTNPGSTTQYQSVFSNQMLQGAAVKGASKALDRIAQFYIDMAEGIFPVIEVDAGRQVDIIVTKGTNLQIRSTGGAKK</sequence>
<organism evidence="3">
    <name type="scientific">Klebsiella pneumoniae subsp. pneumoniae</name>
    <dbReference type="NCBI Taxonomy" id="72407"/>
    <lineage>
        <taxon>Bacteria</taxon>
        <taxon>Pseudomonadati</taxon>
        <taxon>Pseudomonadota</taxon>
        <taxon>Gammaproteobacteria</taxon>
        <taxon>Enterobacterales</taxon>
        <taxon>Enterobacteriaceae</taxon>
        <taxon>Klebsiella/Raoultella group</taxon>
        <taxon>Klebsiella</taxon>
        <taxon>Klebsiella pneumoniae complex</taxon>
    </lineage>
</organism>
<protein>
    <submittedName>
        <fullName evidence="3">Conjugal transfer protein TraB</fullName>
    </submittedName>
</protein>
<geneLocation type="plasmid" evidence="3">
    <name>pIncAC-KP4898</name>
</geneLocation>
<dbReference type="Pfam" id="PF03743">
    <property type="entry name" value="TrbI"/>
    <property type="match status" value="1"/>
</dbReference>
<accession>A0A221KL75</accession>
<reference evidence="3" key="2">
    <citation type="submission" date="2017-04" db="EMBL/GenBank/DDBJ databases">
        <authorList>
            <person name="Afonso C.L."/>
            <person name="Miller P.J."/>
            <person name="Scott M.A."/>
            <person name="Spackman E."/>
            <person name="Goraichik I."/>
            <person name="Dimitrov K.M."/>
            <person name="Suarez D.L."/>
            <person name="Swayne D.E."/>
        </authorList>
    </citation>
    <scope>NUCLEOTIDE SEQUENCE</scope>
    <source>
        <strain evidence="3">KP4898</strain>
        <plasmid evidence="3">pIncAC-KP4898</plasmid>
    </source>
</reference>
<keyword evidence="3" id="KW-0614">Plasmid</keyword>
<dbReference type="EMBL" id="KY882285">
    <property type="protein sequence ID" value="ASM79820.1"/>
    <property type="molecule type" value="Genomic_DNA"/>
</dbReference>
<keyword evidence="2" id="KW-0472">Membrane</keyword>
<keyword evidence="2" id="KW-1133">Transmembrane helix</keyword>
<reference evidence="3" key="1">
    <citation type="journal article" date="2017" name="Front. Microbiol.">
        <title>A novel IncA/C1 group conjugative plasmid, encoding VIM-1 metallo-beta-lactamase, mediates the acquisition of carbapenem resistance in ST104 Klebsiella pneumoniae isolates from neonates in the intensive care unit of Monaldi Hospital in Naples.</title>
        <authorList>
            <person name="Esposito E.P."/>
            <person name="Gaiarsa S."/>
            <person name="Del Franco M."/>
            <person name="Crivaro V."/>
            <person name="Bernardo M."/>
            <person name="Cuccurullo S."/>
            <person name="Pennino F."/>
            <person name="Triassi M."/>
            <person name="Marone P."/>
            <person name="Sassera D."/>
            <person name="Zarrilli R."/>
        </authorList>
    </citation>
    <scope>NUCLEOTIDE SEQUENCE</scope>
    <source>
        <strain evidence="3">KP4898</strain>
        <plasmid evidence="3">pIncAC-KP4898</plasmid>
    </source>
</reference>
<proteinExistence type="predicted"/>
<evidence type="ECO:0000313" key="3">
    <source>
        <dbReference type="EMBL" id="ASM79820.1"/>
    </source>
</evidence>
<keyword evidence="2" id="KW-0812">Transmembrane</keyword>
<feature type="region of interest" description="Disordered" evidence="1">
    <location>
        <begin position="126"/>
        <end position="157"/>
    </location>
</feature>
<evidence type="ECO:0000256" key="1">
    <source>
        <dbReference type="SAM" id="MobiDB-lite"/>
    </source>
</evidence>